<evidence type="ECO:0000256" key="1">
    <source>
        <dbReference type="ARBA" id="ARBA00022490"/>
    </source>
</evidence>
<evidence type="ECO:0000256" key="2">
    <source>
        <dbReference type="ARBA" id="ARBA00022598"/>
    </source>
</evidence>
<dbReference type="Proteomes" id="UP000054598">
    <property type="component" value="Unassembled WGS sequence"/>
</dbReference>
<dbReference type="Pfam" id="PF23783">
    <property type="entry name" value="Zn_ribbon_TiaS"/>
    <property type="match status" value="1"/>
</dbReference>
<reference evidence="12 13" key="2">
    <citation type="journal article" date="2015" name="MBio">
        <title>Genome-Resolved Metagenomic Analysis Reveals Roles for Candidate Phyla and Other Microbial Community Members in Biogeochemical Transformations in Oil Reservoirs.</title>
        <authorList>
            <person name="Hu P."/>
            <person name="Tom L."/>
            <person name="Singh A."/>
            <person name="Thomas B.C."/>
            <person name="Baker B.J."/>
            <person name="Piceno Y.M."/>
            <person name="Andersen G.L."/>
            <person name="Banfield J.F."/>
        </authorList>
    </citation>
    <scope>NUCLEOTIDE SEQUENCE [LARGE SCALE GENOMIC DNA]</scope>
</reference>
<dbReference type="EMBL" id="LGHE01000012">
    <property type="protein sequence ID" value="KUL05488.1"/>
    <property type="molecule type" value="Genomic_DNA"/>
</dbReference>
<proteinExistence type="inferred from homology"/>
<dbReference type="GO" id="GO:0002101">
    <property type="term" value="P:tRNA wobble cytosine modification"/>
    <property type="evidence" value="ECO:0007669"/>
    <property type="project" value="UniProtKB-UniRule"/>
</dbReference>
<dbReference type="PANTHER" id="PTHR40705:SF1">
    <property type="entry name" value="TRNA(ILE2) 2-AGMATINYLCYTIDINE SYNTHETASE TIAS"/>
    <property type="match status" value="1"/>
</dbReference>
<keyword evidence="2 6" id="KW-0436">Ligase</keyword>
<dbReference type="InterPro" id="IPR024913">
    <property type="entry name" value="tRNA_Ile2__agm2C_synt"/>
</dbReference>
<protein>
    <recommendedName>
        <fullName evidence="6">tRNA(Ile2) 2-agmatinylcytidine synthetase TiaS</fullName>
        <shortName evidence="6">tRNA(Ile2)-agm2C synthetase</shortName>
        <ecNumber evidence="6">6.3.4.22</ecNumber>
    </recommendedName>
    <alternativeName>
        <fullName evidence="6">tRNA(Ile2) agmatidine synthetase</fullName>
    </alternativeName>
</protein>
<dbReference type="GO" id="GO:0005524">
    <property type="term" value="F:ATP binding"/>
    <property type="evidence" value="ECO:0007669"/>
    <property type="project" value="UniProtKB-KW"/>
</dbReference>
<accession>A0A124FSY7</accession>
<dbReference type="Gene3D" id="3.90.600.20">
    <property type="match status" value="1"/>
</dbReference>
<evidence type="ECO:0000256" key="3">
    <source>
        <dbReference type="ARBA" id="ARBA00022694"/>
    </source>
</evidence>
<evidence type="ECO:0000259" key="8">
    <source>
        <dbReference type="Pfam" id="PF22641"/>
    </source>
</evidence>
<dbReference type="EC" id="6.3.4.22" evidence="6"/>
<keyword evidence="3 6" id="KW-0819">tRNA processing</keyword>
<dbReference type="Pfam" id="PF08489">
    <property type="entry name" value="TiaS_FLD"/>
    <property type="match status" value="1"/>
</dbReference>
<comment type="caution">
    <text evidence="10">The sequence shown here is derived from an EMBL/GenBank/DDBJ whole genome shotgun (WGS) entry which is preliminary data.</text>
</comment>
<comment type="subcellular location">
    <subcellularLocation>
        <location evidence="6">Cytoplasm</location>
    </subcellularLocation>
</comment>
<dbReference type="GO" id="GO:0016879">
    <property type="term" value="F:ligase activity, forming carbon-nitrogen bonds"/>
    <property type="evidence" value="ECO:0007669"/>
    <property type="project" value="UniProtKB-UniRule"/>
</dbReference>
<feature type="domain" description="TiaS FLD" evidence="7">
    <location>
        <begin position="133"/>
        <end position="244"/>
    </location>
</feature>
<comment type="function">
    <text evidence="6">ATP-dependent agmatine transferase that catalyzes the formation of 2-agmatinylcytidine (agm2C) at the wobble position (C34) of tRNA(Ile2), converting the codon specificity from AUG to AUA.</text>
</comment>
<dbReference type="InterPro" id="IPR055394">
    <property type="entry name" value="Zn_ribbon_TiaS"/>
</dbReference>
<evidence type="ECO:0000313" key="11">
    <source>
        <dbReference type="EMBL" id="KUL05488.1"/>
    </source>
</evidence>
<comment type="similarity">
    <text evidence="6">Belongs to the TiaS family.</text>
</comment>
<comment type="catalytic activity">
    <reaction evidence="6">
        <text>cytidine(34) in tRNA(Ile2) + agmatine + ATP + H2O = 2-agmatinylcytidine(34) in tRNA(Ile2) + AMP + 2 phosphate + 2 H(+)</text>
        <dbReference type="Rhea" id="RHEA:43608"/>
        <dbReference type="Rhea" id="RHEA-COMP:10625"/>
        <dbReference type="Rhea" id="RHEA-COMP:10626"/>
        <dbReference type="ChEBI" id="CHEBI:15377"/>
        <dbReference type="ChEBI" id="CHEBI:15378"/>
        <dbReference type="ChEBI" id="CHEBI:30616"/>
        <dbReference type="ChEBI" id="CHEBI:43474"/>
        <dbReference type="ChEBI" id="CHEBI:58145"/>
        <dbReference type="ChEBI" id="CHEBI:82748"/>
        <dbReference type="ChEBI" id="CHEBI:83545"/>
        <dbReference type="ChEBI" id="CHEBI:456215"/>
        <dbReference type="EC" id="6.3.4.22"/>
    </reaction>
</comment>
<evidence type="ECO:0000313" key="12">
    <source>
        <dbReference type="Proteomes" id="UP000054323"/>
    </source>
</evidence>
<dbReference type="PATRIC" id="fig|2198.3.peg.2046"/>
<keyword evidence="4 6" id="KW-0547">Nucleotide-binding</keyword>
<feature type="domain" description="TiaS C-terminal zinc ribbon" evidence="9">
    <location>
        <begin position="341"/>
        <end position="380"/>
    </location>
</feature>
<reference evidence="10" key="1">
    <citation type="journal article" date="2015" name="MBio">
        <title>Genome-resolved metagenomic analysis reveals roles for candidate phyla and other microbial community members in biogeochemical transformations in oil reservoirs.</title>
        <authorList>
            <person name="Hu P."/>
            <person name="Tom L."/>
            <person name="Singh A."/>
            <person name="Thomas B.C."/>
            <person name="Baker B.J."/>
            <person name="Piceno Y.M."/>
            <person name="Andersen G.L."/>
            <person name="Banfield J.F."/>
        </authorList>
    </citation>
    <scope>NUCLEOTIDE SEQUENCE [LARGE SCALE GENOMIC DNA]</scope>
    <source>
        <strain evidence="10">62_101</strain>
        <strain evidence="11">63_41</strain>
    </source>
</reference>
<evidence type="ECO:0000256" key="4">
    <source>
        <dbReference type="ARBA" id="ARBA00022741"/>
    </source>
</evidence>
<dbReference type="EMBL" id="LGGD01000008">
    <property type="protein sequence ID" value="KUK63731.1"/>
    <property type="molecule type" value="Genomic_DNA"/>
</dbReference>
<dbReference type="Pfam" id="PF22641">
    <property type="entry name" value="TiaS_TCKD"/>
    <property type="match status" value="2"/>
</dbReference>
<dbReference type="Proteomes" id="UP000054323">
    <property type="component" value="Unassembled WGS sequence"/>
</dbReference>
<keyword evidence="1 6" id="KW-0963">Cytoplasm</keyword>
<feature type="domain" description="TiaS-like TCKD" evidence="8">
    <location>
        <begin position="3"/>
        <end position="59"/>
    </location>
</feature>
<evidence type="ECO:0000256" key="6">
    <source>
        <dbReference type="HAMAP-Rule" id="MF_01892"/>
    </source>
</evidence>
<evidence type="ECO:0000259" key="9">
    <source>
        <dbReference type="Pfam" id="PF23783"/>
    </source>
</evidence>
<gene>
    <name evidence="6" type="primary">tiaS</name>
    <name evidence="10" type="ORF">XD82_0140</name>
    <name evidence="11" type="ORF">XE10_0191</name>
</gene>
<evidence type="ECO:0000259" key="7">
    <source>
        <dbReference type="Pfam" id="PF08489"/>
    </source>
</evidence>
<dbReference type="Gene3D" id="3.30.70.2200">
    <property type="match status" value="1"/>
</dbReference>
<dbReference type="InterPro" id="IPR013696">
    <property type="entry name" value="TiaS_FLD"/>
</dbReference>
<evidence type="ECO:0000313" key="10">
    <source>
        <dbReference type="EMBL" id="KUK63731.1"/>
    </source>
</evidence>
<dbReference type="Gene3D" id="2.40.50.1010">
    <property type="match status" value="1"/>
</dbReference>
<feature type="domain" description="TiaS-like TCKD" evidence="8">
    <location>
        <begin position="61"/>
        <end position="127"/>
    </location>
</feature>
<dbReference type="CDD" id="cd04482">
    <property type="entry name" value="RPA2_OBF_like"/>
    <property type="match status" value="1"/>
</dbReference>
<name>A0A124FSY7_9EURY</name>
<dbReference type="GO" id="GO:0005737">
    <property type="term" value="C:cytoplasm"/>
    <property type="evidence" value="ECO:0007669"/>
    <property type="project" value="UniProtKB-SubCell"/>
</dbReference>
<keyword evidence="5 6" id="KW-0067">ATP-binding</keyword>
<evidence type="ECO:0000313" key="13">
    <source>
        <dbReference type="Proteomes" id="UP000054598"/>
    </source>
</evidence>
<dbReference type="InterPro" id="IPR053870">
    <property type="entry name" value="TiaS-like_TCKD"/>
</dbReference>
<sequence>MWIGIDDTDSPAGMCTTYIGAVLVRQLARSGFRVVEARLVRLNPNVIHKTRGNAAICIEAEGEIEAVFALTCACVEALAEFDAPGTNPGVVVSRVRPPPDFYYAALRDFCTVEEAVEVLEAAGARYRGYKNRRGLIGATAAVASDLPDRTYELLAYRTRERWGTPRQVDRSSLFCAEEMTGPHTWDTVDRENDVVVCVPHTPDPVLFGIRGESPAWVGRARSSVRSEGPACEQVYTTNQGTDAHLVPGQIGELREGRSYLVRGTVAGSPTTGPGGHVSFLLADEGVEARCMAYEPTKGFRDVVRRLVPHDVVVAAGSYKGGSLNLEKLGVCHLADLIRIRPPVCPACGKRMTSAGTGKGYKCRVCGARSREPEAERVERLLQPGWYEVPPTARRHLARPLVRGVPAWEEALLQSGRKCSRLPHRQP</sequence>
<evidence type="ECO:0000256" key="5">
    <source>
        <dbReference type="ARBA" id="ARBA00022840"/>
    </source>
</evidence>
<organism evidence="10 12">
    <name type="scientific">Methanoculleus marisnigri</name>
    <dbReference type="NCBI Taxonomy" id="2198"/>
    <lineage>
        <taxon>Archaea</taxon>
        <taxon>Methanobacteriati</taxon>
        <taxon>Methanobacteriota</taxon>
        <taxon>Stenosarchaea group</taxon>
        <taxon>Methanomicrobia</taxon>
        <taxon>Methanomicrobiales</taxon>
        <taxon>Methanomicrobiaceae</taxon>
        <taxon>Methanoculleus</taxon>
    </lineage>
</organism>
<dbReference type="PANTHER" id="PTHR40705">
    <property type="entry name" value="TRNA(ILE2) 2-AGMATINYLCYTIDINE SYNTHETASE TIAS"/>
    <property type="match status" value="1"/>
</dbReference>
<dbReference type="HAMAP" id="MF_01892">
    <property type="entry name" value="tRNA_Ile2_agm2C_synt"/>
    <property type="match status" value="1"/>
</dbReference>
<dbReference type="AlphaFoldDB" id="A0A124FSY7"/>